<dbReference type="AlphaFoldDB" id="E0I9B5"/>
<dbReference type="Proteomes" id="UP000005387">
    <property type="component" value="Unassembled WGS sequence"/>
</dbReference>
<name>E0I9B5_9BACL</name>
<dbReference type="STRING" id="717606.PaecuDRAFT_2252"/>
<reference evidence="1 2" key="1">
    <citation type="submission" date="2010-07" db="EMBL/GenBank/DDBJ databases">
        <title>The draft genome of Paenibacillus curdlanolyticus YK9.</title>
        <authorList>
            <consortium name="US DOE Joint Genome Institute (JGI-PGF)"/>
            <person name="Lucas S."/>
            <person name="Copeland A."/>
            <person name="Lapidus A."/>
            <person name="Cheng J.-F."/>
            <person name="Bruce D."/>
            <person name="Goodwin L."/>
            <person name="Pitluck S."/>
            <person name="Land M.L."/>
            <person name="Hauser L."/>
            <person name="Chang Y.-J."/>
            <person name="Jeffries C."/>
            <person name="Anderson I.J."/>
            <person name="Johnson E."/>
            <person name="Loganathan U."/>
            <person name="Mulhopadhyay B."/>
            <person name="Kyrpides N."/>
            <person name="Woyke T.J."/>
        </authorList>
    </citation>
    <scope>NUCLEOTIDE SEQUENCE [LARGE SCALE GENOMIC DNA]</scope>
    <source>
        <strain evidence="1 2">YK9</strain>
    </source>
</reference>
<gene>
    <name evidence="1" type="ORF">PaecuDRAFT_2252</name>
</gene>
<protein>
    <submittedName>
        <fullName evidence="1">Uncharacterized protein</fullName>
    </submittedName>
</protein>
<keyword evidence="2" id="KW-1185">Reference proteome</keyword>
<organism evidence="1 2">
    <name type="scientific">Paenibacillus curdlanolyticus YK9</name>
    <dbReference type="NCBI Taxonomy" id="717606"/>
    <lineage>
        <taxon>Bacteria</taxon>
        <taxon>Bacillati</taxon>
        <taxon>Bacillota</taxon>
        <taxon>Bacilli</taxon>
        <taxon>Bacillales</taxon>
        <taxon>Paenibacillaceae</taxon>
        <taxon>Paenibacillus</taxon>
    </lineage>
</organism>
<accession>E0I9B5</accession>
<evidence type="ECO:0000313" key="2">
    <source>
        <dbReference type="Proteomes" id="UP000005387"/>
    </source>
</evidence>
<evidence type="ECO:0000313" key="1">
    <source>
        <dbReference type="EMBL" id="EFM10999.1"/>
    </source>
</evidence>
<dbReference type="EMBL" id="AEDD01000005">
    <property type="protein sequence ID" value="EFM10999.1"/>
    <property type="molecule type" value="Genomic_DNA"/>
</dbReference>
<sequence length="48" mass="5656">MVSYVNYHIRGSIFQYLIELIVQNQFRSTDSQPDVEDSSCVYDFGFML</sequence>
<proteinExistence type="predicted"/>